<protein>
    <submittedName>
        <fullName evidence="1">Uncharacterized protein</fullName>
    </submittedName>
</protein>
<name>A0ACB8UWU9_9EURO</name>
<dbReference type="EMBL" id="JALBCA010000043">
    <property type="protein sequence ID" value="KAI2386968.1"/>
    <property type="molecule type" value="Genomic_DNA"/>
</dbReference>
<sequence>MDLAPRAQNAKLDSRVLKPILRAYTLGYLTATGPRIISFFRILRRKDLSNDSKLRYLAHILVGALRWNRFPTFCALVTGGSTLLPYLSDKAIASLFNRQKPTNKVVLTVKLSRVLRFAAIFVSAWTCFPLLNTKQVPKSQPHPTKHGNSVTKNEECNTQLDHQDGSKPFSDTPDVPHLAGRTLDLTLFAMVRAMDVLASLSWSRWRRYRKSRKAFTRIEASLPHLFDTGVFAGTAAIVMWAWFYLPERLPFSYGKWISDAAQIDPRIIEALRSARRGEWTYGQPKGSRLVLEPMCRDYGLPVVWGDTSQTIPIPCELVHMGCGPNCELHAIWRFAKSFKFVLTTDLPIQLVLRSRSPSIQGYLGAVKASLRSSAFIGLFVTLFYYSVCLSRTRLGPKLFSDKTVTPMMWDSGLCVAAGCTMCGWSIFVESARKRQEICLFVAPRAIATFFPRRYDRKHLWREQMAFSLSTAIVLTCIQSDPTRVRGVLGRVLRGVFLKG</sequence>
<evidence type="ECO:0000313" key="1">
    <source>
        <dbReference type="EMBL" id="KAI2386968.1"/>
    </source>
</evidence>
<reference evidence="1" key="1">
    <citation type="journal article" date="2022" name="bioRxiv">
        <title>Population genetic analysis of Ophidiomyces ophidiicola, the causative agent of snake fungal disease, indicates recent introductions to the USA.</title>
        <authorList>
            <person name="Ladner J.T."/>
            <person name="Palmer J.M."/>
            <person name="Ettinger C.L."/>
            <person name="Stajich J.E."/>
            <person name="Farrell T.M."/>
            <person name="Glorioso B.M."/>
            <person name="Lawson B."/>
            <person name="Price S.J."/>
            <person name="Stengle A.G."/>
            <person name="Grear D.A."/>
            <person name="Lorch J.M."/>
        </authorList>
    </citation>
    <scope>NUCLEOTIDE SEQUENCE</scope>
    <source>
        <strain evidence="1">NWHC 24266-5</strain>
    </source>
</reference>
<comment type="caution">
    <text evidence="1">The sequence shown here is derived from an EMBL/GenBank/DDBJ whole genome shotgun (WGS) entry which is preliminary data.</text>
</comment>
<proteinExistence type="predicted"/>
<organism evidence="1">
    <name type="scientific">Ophidiomyces ophidiicola</name>
    <dbReference type="NCBI Taxonomy" id="1387563"/>
    <lineage>
        <taxon>Eukaryota</taxon>
        <taxon>Fungi</taxon>
        <taxon>Dikarya</taxon>
        <taxon>Ascomycota</taxon>
        <taxon>Pezizomycotina</taxon>
        <taxon>Eurotiomycetes</taxon>
        <taxon>Eurotiomycetidae</taxon>
        <taxon>Onygenales</taxon>
        <taxon>Onygenaceae</taxon>
        <taxon>Ophidiomyces</taxon>
    </lineage>
</organism>
<gene>
    <name evidence="1" type="ORF">LOY88_003351</name>
</gene>
<accession>A0ACB8UWU9</accession>